<sequence>MDLVVPDGQNDPFLRSNDPRSRSVKTLAMEAVGPDGQNSLFSRSNEPQSSFCLNFPGYLLRP</sequence>
<evidence type="ECO:0000313" key="2">
    <source>
        <dbReference type="EMBL" id="KAG5582366.1"/>
    </source>
</evidence>
<feature type="region of interest" description="Disordered" evidence="1">
    <location>
        <begin position="1"/>
        <end position="21"/>
    </location>
</feature>
<accession>A0A9J5X559</accession>
<keyword evidence="3" id="KW-1185">Reference proteome</keyword>
<dbReference type="AlphaFoldDB" id="A0A9J5X559"/>
<evidence type="ECO:0000256" key="1">
    <source>
        <dbReference type="SAM" id="MobiDB-lite"/>
    </source>
</evidence>
<name>A0A9J5X559_SOLCO</name>
<comment type="caution">
    <text evidence="2">The sequence shown here is derived from an EMBL/GenBank/DDBJ whole genome shotgun (WGS) entry which is preliminary data.</text>
</comment>
<dbReference type="Proteomes" id="UP000824120">
    <property type="component" value="Chromosome 10"/>
</dbReference>
<gene>
    <name evidence="2" type="ORF">H5410_052993</name>
</gene>
<protein>
    <submittedName>
        <fullName evidence="2">Uncharacterized protein</fullName>
    </submittedName>
</protein>
<organism evidence="2 3">
    <name type="scientific">Solanum commersonii</name>
    <name type="common">Commerson's wild potato</name>
    <name type="synonym">Commerson's nightshade</name>
    <dbReference type="NCBI Taxonomy" id="4109"/>
    <lineage>
        <taxon>Eukaryota</taxon>
        <taxon>Viridiplantae</taxon>
        <taxon>Streptophyta</taxon>
        <taxon>Embryophyta</taxon>
        <taxon>Tracheophyta</taxon>
        <taxon>Spermatophyta</taxon>
        <taxon>Magnoliopsida</taxon>
        <taxon>eudicotyledons</taxon>
        <taxon>Gunneridae</taxon>
        <taxon>Pentapetalae</taxon>
        <taxon>asterids</taxon>
        <taxon>lamiids</taxon>
        <taxon>Solanales</taxon>
        <taxon>Solanaceae</taxon>
        <taxon>Solanoideae</taxon>
        <taxon>Solaneae</taxon>
        <taxon>Solanum</taxon>
    </lineage>
</organism>
<proteinExistence type="predicted"/>
<evidence type="ECO:0000313" key="3">
    <source>
        <dbReference type="Proteomes" id="UP000824120"/>
    </source>
</evidence>
<reference evidence="2 3" key="1">
    <citation type="submission" date="2020-09" db="EMBL/GenBank/DDBJ databases">
        <title>De no assembly of potato wild relative species, Solanum commersonii.</title>
        <authorList>
            <person name="Cho K."/>
        </authorList>
    </citation>
    <scope>NUCLEOTIDE SEQUENCE [LARGE SCALE GENOMIC DNA]</scope>
    <source>
        <strain evidence="2">LZ3.2</strain>
        <tissue evidence="2">Leaf</tissue>
    </source>
</reference>
<dbReference type="EMBL" id="JACXVP010000010">
    <property type="protein sequence ID" value="KAG5582366.1"/>
    <property type="molecule type" value="Genomic_DNA"/>
</dbReference>